<dbReference type="Proteomes" id="UP000509246">
    <property type="component" value="Chromosome"/>
</dbReference>
<gene>
    <name evidence="1" type="ORF">CARM_1585</name>
</gene>
<evidence type="ECO:0000313" key="1">
    <source>
        <dbReference type="EMBL" id="QKF80461.1"/>
    </source>
</evidence>
<dbReference type="GeneID" id="56587334"/>
<organism evidence="1 2">
    <name type="scientific">Campylobacter armoricus</name>
    <dbReference type="NCBI Taxonomy" id="2505970"/>
    <lineage>
        <taxon>Bacteria</taxon>
        <taxon>Pseudomonadati</taxon>
        <taxon>Campylobacterota</taxon>
        <taxon>Epsilonproteobacteria</taxon>
        <taxon>Campylobacterales</taxon>
        <taxon>Campylobacteraceae</taxon>
        <taxon>Campylobacter</taxon>
    </lineage>
</organism>
<name>A0A7L5I3A3_9BACT</name>
<reference evidence="1 2" key="1">
    <citation type="submission" date="2020-05" db="EMBL/GenBank/DDBJ databases">
        <title>Complete genome sequencing of Campylobacter and Arcobacter type strains.</title>
        <authorList>
            <person name="Miller W.G."/>
            <person name="Yee E."/>
        </authorList>
    </citation>
    <scope>NUCLEOTIDE SEQUENCE [LARGE SCALE GENOMIC DNA]</scope>
    <source>
        <strain evidence="1 2">CCUG 73571</strain>
    </source>
</reference>
<dbReference type="RefSeq" id="WP_139427041.1">
    <property type="nucleotide sequence ID" value="NZ_CBCSFY010000014.1"/>
</dbReference>
<dbReference type="KEGG" id="carm:CARM_1585"/>
<sequence>MINLDFTELNKKTICNIRDYIVILKEINEDIKKSKNKEIFQDKLKTLRKTIVQGDGMLNNISSIVHTANMVFDKCYVFVENKNLNNLFFRIEKILDSQMISKFSENISKASEKAELAFNEIDKDFIHMEAEKCFEKNENNIDLLLHFFDTFIKIIKIFIMIDEKVAIDIKTDKEELAPRELNRFINKNFYEIEKLLSNLKTTD</sequence>
<accession>A0A7L5I3A3</accession>
<dbReference type="EMBL" id="CP053825">
    <property type="protein sequence ID" value="QKF80461.1"/>
    <property type="molecule type" value="Genomic_DNA"/>
</dbReference>
<evidence type="ECO:0000313" key="2">
    <source>
        <dbReference type="Proteomes" id="UP000509246"/>
    </source>
</evidence>
<keyword evidence="2" id="KW-1185">Reference proteome</keyword>
<dbReference type="AlphaFoldDB" id="A0A7L5I3A3"/>
<protein>
    <submittedName>
        <fullName evidence="1">Uncharacterized protein</fullName>
    </submittedName>
</protein>
<proteinExistence type="predicted"/>